<dbReference type="InterPro" id="IPR036736">
    <property type="entry name" value="ACP-like_sf"/>
</dbReference>
<dbReference type="SUPFAM" id="SSF47336">
    <property type="entry name" value="ACP-like"/>
    <property type="match status" value="1"/>
</dbReference>
<comment type="caution">
    <text evidence="2">The sequence shown here is derived from an EMBL/GenBank/DDBJ whole genome shotgun (WGS) entry which is preliminary data.</text>
</comment>
<dbReference type="Proteomes" id="UP000309584">
    <property type="component" value="Unassembled WGS sequence"/>
</dbReference>
<protein>
    <recommendedName>
        <fullName evidence="1">Carrier domain-containing protein</fullName>
    </recommendedName>
</protein>
<dbReference type="RefSeq" id="WP_137623598.1">
    <property type="nucleotide sequence ID" value="NZ_NXLY01000004.1"/>
</dbReference>
<gene>
    <name evidence="2" type="ORF">CQA75_03100</name>
</gene>
<dbReference type="Pfam" id="PF00550">
    <property type="entry name" value="PP-binding"/>
    <property type="match status" value="1"/>
</dbReference>
<organism evidence="2 3">
    <name type="scientific">Campylobacter taeniopygiae</name>
    <dbReference type="NCBI Taxonomy" id="2510188"/>
    <lineage>
        <taxon>Bacteria</taxon>
        <taxon>Pseudomonadati</taxon>
        <taxon>Campylobacterota</taxon>
        <taxon>Epsilonproteobacteria</taxon>
        <taxon>Campylobacterales</taxon>
        <taxon>Campylobacteraceae</taxon>
        <taxon>Campylobacter</taxon>
    </lineage>
</organism>
<feature type="domain" description="Carrier" evidence="1">
    <location>
        <begin position="6"/>
        <end position="69"/>
    </location>
</feature>
<dbReference type="Gene3D" id="1.10.1200.10">
    <property type="entry name" value="ACP-like"/>
    <property type="match status" value="1"/>
</dbReference>
<keyword evidence="3" id="KW-1185">Reference proteome</keyword>
<accession>A0ABY2TJR0</accession>
<reference evidence="2 3" key="1">
    <citation type="submission" date="2018-05" db="EMBL/GenBank/DDBJ databases">
        <title>Novel Campyloabacter and Helicobacter Species and Strains.</title>
        <authorList>
            <person name="Mannion A.J."/>
            <person name="Shen Z."/>
            <person name="Fox J.G."/>
        </authorList>
    </citation>
    <scope>NUCLEOTIDE SEQUENCE [LARGE SCALE GENOMIC DNA]</scope>
    <source>
        <strain evidence="3">MIT10-5678</strain>
    </source>
</reference>
<proteinExistence type="predicted"/>
<evidence type="ECO:0000313" key="2">
    <source>
        <dbReference type="EMBL" id="TKX34351.1"/>
    </source>
</evidence>
<evidence type="ECO:0000259" key="1">
    <source>
        <dbReference type="Pfam" id="PF00550"/>
    </source>
</evidence>
<name>A0ABY2TJR0_9BACT</name>
<dbReference type="InterPro" id="IPR009081">
    <property type="entry name" value="PP-bd_ACP"/>
</dbReference>
<dbReference type="EMBL" id="NXLY01000004">
    <property type="protein sequence ID" value="TKX34351.1"/>
    <property type="molecule type" value="Genomic_DNA"/>
</dbReference>
<evidence type="ECO:0000313" key="3">
    <source>
        <dbReference type="Proteomes" id="UP000309584"/>
    </source>
</evidence>
<sequence length="74" mass="8677">MDKKEFLKAIAEILMTDEDDLKEEMELNSFSDFDSIAFLQIITLFEQELKLEIDLEAIRKLHTVKDLLKLGNFV</sequence>